<protein>
    <submittedName>
        <fullName evidence="10">MFS transporter</fullName>
    </submittedName>
</protein>
<proteinExistence type="inferred from homology"/>
<comment type="caution">
    <text evidence="10">The sequence shown here is derived from an EMBL/GenBank/DDBJ whole genome shotgun (WGS) entry which is preliminary data.</text>
</comment>
<evidence type="ECO:0000256" key="7">
    <source>
        <dbReference type="SAM" id="MobiDB-lite"/>
    </source>
</evidence>
<feature type="transmembrane region" description="Helical" evidence="8">
    <location>
        <begin position="364"/>
        <end position="384"/>
    </location>
</feature>
<evidence type="ECO:0000313" key="11">
    <source>
        <dbReference type="Proteomes" id="UP000621510"/>
    </source>
</evidence>
<keyword evidence="3" id="KW-0813">Transport</keyword>
<comment type="similarity">
    <text evidence="2">Belongs to the major facilitator superfamily.</text>
</comment>
<keyword evidence="6 8" id="KW-0472">Membrane</keyword>
<feature type="compositionally biased region" description="Basic and acidic residues" evidence="7">
    <location>
        <begin position="189"/>
        <end position="203"/>
    </location>
</feature>
<evidence type="ECO:0000256" key="2">
    <source>
        <dbReference type="ARBA" id="ARBA00008335"/>
    </source>
</evidence>
<keyword evidence="5 8" id="KW-1133">Transmembrane helix</keyword>
<dbReference type="RefSeq" id="WP_201858355.1">
    <property type="nucleotide sequence ID" value="NZ_JAERRG010000055.1"/>
</dbReference>
<evidence type="ECO:0000259" key="9">
    <source>
        <dbReference type="PROSITE" id="PS50850"/>
    </source>
</evidence>
<feature type="domain" description="Major facilitator superfamily (MFS) profile" evidence="9">
    <location>
        <begin position="3"/>
        <end position="390"/>
    </location>
</feature>
<dbReference type="PROSITE" id="PS50850">
    <property type="entry name" value="MFS"/>
    <property type="match status" value="1"/>
</dbReference>
<feature type="transmembrane region" description="Helical" evidence="8">
    <location>
        <begin position="336"/>
        <end position="358"/>
    </location>
</feature>
<evidence type="ECO:0000313" key="10">
    <source>
        <dbReference type="EMBL" id="MBL1120597.1"/>
    </source>
</evidence>
<evidence type="ECO:0000256" key="5">
    <source>
        <dbReference type="ARBA" id="ARBA00022989"/>
    </source>
</evidence>
<evidence type="ECO:0000256" key="3">
    <source>
        <dbReference type="ARBA" id="ARBA00022448"/>
    </source>
</evidence>
<feature type="transmembrane region" description="Helical" evidence="8">
    <location>
        <begin position="152"/>
        <end position="171"/>
    </location>
</feature>
<feature type="transmembrane region" description="Helical" evidence="8">
    <location>
        <begin position="210"/>
        <end position="234"/>
    </location>
</feature>
<dbReference type="Proteomes" id="UP000621510">
    <property type="component" value="Unassembled WGS sequence"/>
</dbReference>
<dbReference type="InterPro" id="IPR020846">
    <property type="entry name" value="MFS_dom"/>
</dbReference>
<dbReference type="PANTHER" id="PTHR23514:SF3">
    <property type="entry name" value="BYPASS OF STOP CODON PROTEIN 6"/>
    <property type="match status" value="1"/>
</dbReference>
<reference evidence="10 11" key="1">
    <citation type="submission" date="2021-01" db="EMBL/GenBank/DDBJ databases">
        <title>WGS of actinomycetes isolated from Thailand.</title>
        <authorList>
            <person name="Thawai C."/>
        </authorList>
    </citation>
    <scope>NUCLEOTIDE SEQUENCE [LARGE SCALE GENOMIC DNA]</scope>
    <source>
        <strain evidence="10 11">CA3R110</strain>
    </source>
</reference>
<dbReference type="Pfam" id="PF07690">
    <property type="entry name" value="MFS_1"/>
    <property type="match status" value="1"/>
</dbReference>
<feature type="transmembrane region" description="Helical" evidence="8">
    <location>
        <begin position="300"/>
        <end position="324"/>
    </location>
</feature>
<evidence type="ECO:0000256" key="4">
    <source>
        <dbReference type="ARBA" id="ARBA00022692"/>
    </source>
</evidence>
<evidence type="ECO:0000256" key="6">
    <source>
        <dbReference type="ARBA" id="ARBA00023136"/>
    </source>
</evidence>
<dbReference type="InterPro" id="IPR036259">
    <property type="entry name" value="MFS_trans_sf"/>
</dbReference>
<sequence>MPLVVLACLAYVSMALPDSVLGIVWPSMSADFHQPVGTLGLLLVFGIAAAVLSSTMTGRILTHMHVGQLLSGSTVLSALALIGYGLAPSFWAVVAATVLLGLASGALDSGLNAYAASRFGPRHITWLHASYGLGAALGPATVTIALSSGVHWRWAYAVIAVAQTILACAFLRTAHRWTARPDQPVTTADRPRSAARTDSDSRHAGSRGHVVVLSSTVFALHIGIESGTGLWGYVFLTAGRGLPPGTAGLAVSGFWATMFIGRVILGPVAERVGASRVLSCAVAGIVGGAAMMALPGPALFSLLGMLILGLAAAPVFPLLTLTTAERVGPDHADRTIGFQVAASKIGAAALPAGMGLLIQHVGVTAFGLALLVLVLIMATGYSLLVRSTSSADQASAPQP</sequence>
<evidence type="ECO:0000256" key="1">
    <source>
        <dbReference type="ARBA" id="ARBA00004651"/>
    </source>
</evidence>
<keyword evidence="11" id="KW-1185">Reference proteome</keyword>
<feature type="transmembrane region" description="Helical" evidence="8">
    <location>
        <begin position="246"/>
        <end position="265"/>
    </location>
</feature>
<dbReference type="Gene3D" id="1.20.1250.20">
    <property type="entry name" value="MFS general substrate transporter like domains"/>
    <property type="match status" value="2"/>
</dbReference>
<feature type="transmembrane region" description="Helical" evidence="8">
    <location>
        <begin position="32"/>
        <end position="52"/>
    </location>
</feature>
<dbReference type="SUPFAM" id="SSF103473">
    <property type="entry name" value="MFS general substrate transporter"/>
    <property type="match status" value="1"/>
</dbReference>
<keyword evidence="4 8" id="KW-0812">Transmembrane</keyword>
<dbReference type="EMBL" id="JAERRG010000055">
    <property type="protein sequence ID" value="MBL1120597.1"/>
    <property type="molecule type" value="Genomic_DNA"/>
</dbReference>
<feature type="transmembrane region" description="Helical" evidence="8">
    <location>
        <begin position="277"/>
        <end position="294"/>
    </location>
</feature>
<evidence type="ECO:0000256" key="8">
    <source>
        <dbReference type="SAM" id="Phobius"/>
    </source>
</evidence>
<dbReference type="InterPro" id="IPR011701">
    <property type="entry name" value="MFS"/>
</dbReference>
<dbReference type="PANTHER" id="PTHR23514">
    <property type="entry name" value="BYPASS OF STOP CODON PROTEIN 6"/>
    <property type="match status" value="1"/>
</dbReference>
<comment type="subcellular location">
    <subcellularLocation>
        <location evidence="1">Cell membrane</location>
        <topology evidence="1">Multi-pass membrane protein</topology>
    </subcellularLocation>
</comment>
<feature type="region of interest" description="Disordered" evidence="7">
    <location>
        <begin position="182"/>
        <end position="204"/>
    </location>
</feature>
<feature type="transmembrane region" description="Helical" evidence="8">
    <location>
        <begin position="90"/>
        <end position="114"/>
    </location>
</feature>
<accession>A0ABS1Q7E5</accession>
<gene>
    <name evidence="10" type="ORF">JK364_51185</name>
</gene>
<dbReference type="InterPro" id="IPR051788">
    <property type="entry name" value="MFS_Transporter"/>
</dbReference>
<feature type="transmembrane region" description="Helical" evidence="8">
    <location>
        <begin position="126"/>
        <end position="146"/>
    </location>
</feature>
<organism evidence="10 11">
    <name type="scientific">Streptomyces endocoffeicus</name>
    <dbReference type="NCBI Taxonomy" id="2898945"/>
    <lineage>
        <taxon>Bacteria</taxon>
        <taxon>Bacillati</taxon>
        <taxon>Actinomycetota</taxon>
        <taxon>Actinomycetes</taxon>
        <taxon>Kitasatosporales</taxon>
        <taxon>Streptomycetaceae</taxon>
        <taxon>Streptomyces</taxon>
    </lineage>
</organism>
<name>A0ABS1Q7E5_9ACTN</name>